<feature type="region of interest" description="Disordered" evidence="2">
    <location>
        <begin position="447"/>
        <end position="483"/>
    </location>
</feature>
<reference evidence="3 4" key="1">
    <citation type="submission" date="2014-10" db="EMBL/GenBank/DDBJ databases">
        <title>Draft genome of the hookworm Ancylostoma caninum.</title>
        <authorList>
            <person name="Mitreva M."/>
        </authorList>
    </citation>
    <scope>NUCLEOTIDE SEQUENCE [LARGE SCALE GENOMIC DNA]</scope>
    <source>
        <strain evidence="3 4">Baltimore</strain>
    </source>
</reference>
<dbReference type="Proteomes" id="UP000252519">
    <property type="component" value="Unassembled WGS sequence"/>
</dbReference>
<keyword evidence="4" id="KW-1185">Reference proteome</keyword>
<dbReference type="EMBL" id="JOJR01000021">
    <property type="protein sequence ID" value="RCN50706.1"/>
    <property type="molecule type" value="Genomic_DNA"/>
</dbReference>
<accession>A0A368H272</accession>
<dbReference type="AlphaFoldDB" id="A0A368H272"/>
<protein>
    <submittedName>
        <fullName evidence="3">Uncharacterized protein</fullName>
    </submittedName>
</protein>
<evidence type="ECO:0000256" key="1">
    <source>
        <dbReference type="SAM" id="Coils"/>
    </source>
</evidence>
<comment type="caution">
    <text evidence="3">The sequence shown here is derived from an EMBL/GenBank/DDBJ whole genome shotgun (WGS) entry which is preliminary data.</text>
</comment>
<feature type="coiled-coil region" evidence="1">
    <location>
        <begin position="5"/>
        <end position="200"/>
    </location>
</feature>
<evidence type="ECO:0000256" key="2">
    <source>
        <dbReference type="SAM" id="MobiDB-lite"/>
    </source>
</evidence>
<evidence type="ECO:0000313" key="4">
    <source>
        <dbReference type="Proteomes" id="UP000252519"/>
    </source>
</evidence>
<name>A0A368H272_ANCCA</name>
<dbReference type="OrthoDB" id="5873462at2759"/>
<sequence>MARHLKEHREQLHEMEAELAASRSNVNIANRGNSMFAEFAEERVRLEADMKALFSKYEAVRKQNYQLSNELDEARLLALRRTRREGTGRCRCQELSPELVQLRGRVQTLEDRLSQARNELIDIARVTKGIDPRLKSFYRSLKLEMESLREERDKFREERDKLVDERADLSARLANAEKLVDYANDDVESLKLQLAMMKEREQKKDAARVSELINGNGHAEENHLSTILRAVQSTPTSSSKSAVQTPMIVPCVREVQSARIAPNTPVIPNALHCSFDSTLGESEKIPTEVRLKKLRFADTNQNDDDDNQRRESISASELRRIARKQARRARSKVLPIAEPLIKVTTKISNPCAMPTKDGSLEKDALESITSCSSQAKESQSKLDSSLMDCSTSALDNRHAARKRTSSLTKGDVSGCNSMVLDKETDQVPLALSTVPINDAEPEVNFANKRHSVLDSTKDFNRTTLEDVPEEKENELSSKSSQGF</sequence>
<feature type="compositionally biased region" description="Basic and acidic residues" evidence="2">
    <location>
        <begin position="451"/>
        <end position="464"/>
    </location>
</feature>
<organism evidence="3 4">
    <name type="scientific">Ancylostoma caninum</name>
    <name type="common">Dog hookworm</name>
    <dbReference type="NCBI Taxonomy" id="29170"/>
    <lineage>
        <taxon>Eukaryota</taxon>
        <taxon>Metazoa</taxon>
        <taxon>Ecdysozoa</taxon>
        <taxon>Nematoda</taxon>
        <taxon>Chromadorea</taxon>
        <taxon>Rhabditida</taxon>
        <taxon>Rhabditina</taxon>
        <taxon>Rhabditomorpha</taxon>
        <taxon>Strongyloidea</taxon>
        <taxon>Ancylostomatidae</taxon>
        <taxon>Ancylostomatinae</taxon>
        <taxon>Ancylostoma</taxon>
    </lineage>
</organism>
<gene>
    <name evidence="3" type="ORF">ANCCAN_03319</name>
</gene>
<proteinExistence type="predicted"/>
<keyword evidence="1" id="KW-0175">Coiled coil</keyword>
<evidence type="ECO:0000313" key="3">
    <source>
        <dbReference type="EMBL" id="RCN50706.1"/>
    </source>
</evidence>
<dbReference type="STRING" id="29170.A0A368H272"/>